<organism evidence="4 5">
    <name type="scientific">Nocardia fusca</name>
    <dbReference type="NCBI Taxonomy" id="941183"/>
    <lineage>
        <taxon>Bacteria</taxon>
        <taxon>Bacillati</taxon>
        <taxon>Actinomycetota</taxon>
        <taxon>Actinomycetes</taxon>
        <taxon>Mycobacteriales</taxon>
        <taxon>Nocardiaceae</taxon>
        <taxon>Nocardia</taxon>
    </lineage>
</organism>
<keyword evidence="1 2" id="KW-0238">DNA-binding</keyword>
<evidence type="ECO:0000259" key="3">
    <source>
        <dbReference type="PROSITE" id="PS50977"/>
    </source>
</evidence>
<protein>
    <submittedName>
        <fullName evidence="4">TetR/AcrR family transcriptional regulator</fullName>
    </submittedName>
</protein>
<dbReference type="InterPro" id="IPR001647">
    <property type="entry name" value="HTH_TetR"/>
</dbReference>
<reference evidence="4 5" key="1">
    <citation type="submission" date="2024-06" db="EMBL/GenBank/DDBJ databases">
        <title>The Natural Products Discovery Center: Release of the First 8490 Sequenced Strains for Exploring Actinobacteria Biosynthetic Diversity.</title>
        <authorList>
            <person name="Kalkreuter E."/>
            <person name="Kautsar S.A."/>
            <person name="Yang D."/>
            <person name="Bader C.D."/>
            <person name="Teijaro C.N."/>
            <person name="Fluegel L."/>
            <person name="Davis C.M."/>
            <person name="Simpson J.R."/>
            <person name="Lauterbach L."/>
            <person name="Steele A.D."/>
            <person name="Gui C."/>
            <person name="Meng S."/>
            <person name="Li G."/>
            <person name="Viehrig K."/>
            <person name="Ye F."/>
            <person name="Su P."/>
            <person name="Kiefer A.F."/>
            <person name="Nichols A."/>
            <person name="Cepeda A.J."/>
            <person name="Yan W."/>
            <person name="Fan B."/>
            <person name="Jiang Y."/>
            <person name="Adhikari A."/>
            <person name="Zheng C.-J."/>
            <person name="Schuster L."/>
            <person name="Cowan T.M."/>
            <person name="Smanski M.J."/>
            <person name="Chevrette M.G."/>
            <person name="De Carvalho L.P.S."/>
            <person name="Shen B."/>
        </authorList>
    </citation>
    <scope>NUCLEOTIDE SEQUENCE [LARGE SCALE GENOMIC DNA]</scope>
    <source>
        <strain evidence="4 5">NPDC050671</strain>
    </source>
</reference>
<dbReference type="PROSITE" id="PS50977">
    <property type="entry name" value="HTH_TETR_2"/>
    <property type="match status" value="1"/>
</dbReference>
<evidence type="ECO:0000256" key="1">
    <source>
        <dbReference type="ARBA" id="ARBA00023125"/>
    </source>
</evidence>
<comment type="caution">
    <text evidence="4">The sequence shown here is derived from an EMBL/GenBank/DDBJ whole genome shotgun (WGS) entry which is preliminary data.</text>
</comment>
<gene>
    <name evidence="4" type="ORF">AB0H72_07135</name>
</gene>
<dbReference type="SUPFAM" id="SSF46689">
    <property type="entry name" value="Homeodomain-like"/>
    <property type="match status" value="1"/>
</dbReference>
<sequence>MADAEQARRVYAGETMSQRIQRRRTTLIDAAIAVVADRGWRQLTVERVCESAGLIRRYFYESFADLDAITEAMIDTVADQLLTLVVRNDLDAPRDELIHTMVGEVVEYGIENPAHVRVLFGEMSSTTAAAQRRLAAIGRIVQILAADGRTIHHADDPMIDLAASLLVNGSTATLLDWLDGKIAISEQQFIDDLAALWLLVTEGAIAQLARRSGPR</sequence>
<dbReference type="Pfam" id="PF00440">
    <property type="entry name" value="TetR_N"/>
    <property type="match status" value="1"/>
</dbReference>
<dbReference type="EMBL" id="JBFAIH010000002">
    <property type="protein sequence ID" value="MEV0362461.1"/>
    <property type="molecule type" value="Genomic_DNA"/>
</dbReference>
<feature type="DNA-binding region" description="H-T-H motif" evidence="2">
    <location>
        <begin position="44"/>
        <end position="63"/>
    </location>
</feature>
<dbReference type="Gene3D" id="1.10.357.10">
    <property type="entry name" value="Tetracycline Repressor, domain 2"/>
    <property type="match status" value="1"/>
</dbReference>
<feature type="domain" description="HTH tetR-type" evidence="3">
    <location>
        <begin position="21"/>
        <end position="81"/>
    </location>
</feature>
<evidence type="ECO:0000313" key="4">
    <source>
        <dbReference type="EMBL" id="MEV0362461.1"/>
    </source>
</evidence>
<evidence type="ECO:0000256" key="2">
    <source>
        <dbReference type="PROSITE-ProRule" id="PRU00335"/>
    </source>
</evidence>
<name>A0ABV3F428_9NOCA</name>
<dbReference type="InterPro" id="IPR009057">
    <property type="entry name" value="Homeodomain-like_sf"/>
</dbReference>
<evidence type="ECO:0000313" key="5">
    <source>
        <dbReference type="Proteomes" id="UP001551658"/>
    </source>
</evidence>
<keyword evidence="5" id="KW-1185">Reference proteome</keyword>
<dbReference type="Proteomes" id="UP001551658">
    <property type="component" value="Unassembled WGS sequence"/>
</dbReference>
<dbReference type="RefSeq" id="WP_357974966.1">
    <property type="nucleotide sequence ID" value="NZ_JBFAIH010000002.1"/>
</dbReference>
<accession>A0ABV3F428</accession>
<proteinExistence type="predicted"/>